<dbReference type="AlphaFoldDB" id="A0A9D3UWX6"/>
<protein>
    <recommendedName>
        <fullName evidence="3">Aminotransferase-like plant mobile domain-containing protein</fullName>
    </recommendedName>
</protein>
<evidence type="ECO:0000313" key="2">
    <source>
        <dbReference type="Proteomes" id="UP000828251"/>
    </source>
</evidence>
<dbReference type="EMBL" id="JAIQCV010000009">
    <property type="protein sequence ID" value="KAH1063569.1"/>
    <property type="molecule type" value="Genomic_DNA"/>
</dbReference>
<evidence type="ECO:0000313" key="1">
    <source>
        <dbReference type="EMBL" id="KAH1063569.1"/>
    </source>
</evidence>
<sequence>MPKLGCFGGGGMLLPKSFYNKVHTMFLPIFEDFETVDKFSWGSTTLVYLYQFRWILYLNNTVFELLLKEVAAGEERMQGPRMYKTLGETLMGQSNKPLSAPSALANDWQNQSELEREEKEREIHGGGGVYGVGSNKGLGGGPGGTNIPLEPLSFGEGGLVGIGFPILLPMMTTLF</sequence>
<evidence type="ECO:0008006" key="3">
    <source>
        <dbReference type="Google" id="ProtNLM"/>
    </source>
</evidence>
<dbReference type="Proteomes" id="UP000828251">
    <property type="component" value="Unassembled WGS sequence"/>
</dbReference>
<name>A0A9D3UWX6_9ROSI</name>
<proteinExistence type="predicted"/>
<reference evidence="1 2" key="1">
    <citation type="journal article" date="2021" name="Plant Biotechnol. J.">
        <title>Multi-omics assisted identification of the key and species-specific regulatory components of drought-tolerant mechanisms in Gossypium stocksii.</title>
        <authorList>
            <person name="Yu D."/>
            <person name="Ke L."/>
            <person name="Zhang D."/>
            <person name="Wu Y."/>
            <person name="Sun Y."/>
            <person name="Mei J."/>
            <person name="Sun J."/>
            <person name="Sun Y."/>
        </authorList>
    </citation>
    <scope>NUCLEOTIDE SEQUENCE [LARGE SCALE GENOMIC DNA]</scope>
    <source>
        <strain evidence="2">cv. E1</strain>
        <tissue evidence="1">Leaf</tissue>
    </source>
</reference>
<gene>
    <name evidence="1" type="ORF">J1N35_028556</name>
</gene>
<keyword evidence="2" id="KW-1185">Reference proteome</keyword>
<organism evidence="1 2">
    <name type="scientific">Gossypium stocksii</name>
    <dbReference type="NCBI Taxonomy" id="47602"/>
    <lineage>
        <taxon>Eukaryota</taxon>
        <taxon>Viridiplantae</taxon>
        <taxon>Streptophyta</taxon>
        <taxon>Embryophyta</taxon>
        <taxon>Tracheophyta</taxon>
        <taxon>Spermatophyta</taxon>
        <taxon>Magnoliopsida</taxon>
        <taxon>eudicotyledons</taxon>
        <taxon>Gunneridae</taxon>
        <taxon>Pentapetalae</taxon>
        <taxon>rosids</taxon>
        <taxon>malvids</taxon>
        <taxon>Malvales</taxon>
        <taxon>Malvaceae</taxon>
        <taxon>Malvoideae</taxon>
        <taxon>Gossypium</taxon>
    </lineage>
</organism>
<accession>A0A9D3UWX6</accession>
<comment type="caution">
    <text evidence="1">The sequence shown here is derived from an EMBL/GenBank/DDBJ whole genome shotgun (WGS) entry which is preliminary data.</text>
</comment>